<organism evidence="1 2">
    <name type="scientific">Advenella kashmirensis W13003</name>
    <dbReference type="NCBI Taxonomy" id="1424334"/>
    <lineage>
        <taxon>Bacteria</taxon>
        <taxon>Pseudomonadati</taxon>
        <taxon>Pseudomonadota</taxon>
        <taxon>Betaproteobacteria</taxon>
        <taxon>Burkholderiales</taxon>
        <taxon>Alcaligenaceae</taxon>
    </lineage>
</organism>
<comment type="caution">
    <text evidence="1">The sequence shown here is derived from an EMBL/GenBank/DDBJ whole genome shotgun (WGS) entry which is preliminary data.</text>
</comment>
<protein>
    <submittedName>
        <fullName evidence="1">Uncharacterized protein</fullName>
    </submittedName>
</protein>
<dbReference type="EMBL" id="AYXT01000009">
    <property type="protein sequence ID" value="ETF03521.1"/>
    <property type="molecule type" value="Genomic_DNA"/>
</dbReference>
<evidence type="ECO:0000313" key="1">
    <source>
        <dbReference type="EMBL" id="ETF03521.1"/>
    </source>
</evidence>
<keyword evidence="2" id="KW-1185">Reference proteome</keyword>
<dbReference type="HOGENOM" id="CLU_3380129_0_0_4"/>
<reference evidence="1 2" key="1">
    <citation type="journal article" date="2014" name="Genome Announc.">
        <title>Draft Genome Sequence of Advenella kashmirensis Strain W13003, a Polycyclic Aromatic Hydrocarbon-Degrading Bacterium.</title>
        <authorList>
            <person name="Wang X."/>
            <person name="Jin D."/>
            <person name="Zhou L."/>
            <person name="Wu L."/>
            <person name="An W."/>
            <person name="Zhao L."/>
        </authorList>
    </citation>
    <scope>NUCLEOTIDE SEQUENCE [LARGE SCALE GENOMIC DNA]</scope>
    <source>
        <strain evidence="1 2">W13003</strain>
    </source>
</reference>
<proteinExistence type="predicted"/>
<dbReference type="AlphaFoldDB" id="V8QUC4"/>
<name>V8QUC4_9BURK</name>
<sequence length="33" mass="4126">MRMCREKKLRIRLISQKLNISFLKYEKLMENPD</sequence>
<dbReference type="Proteomes" id="UP000018733">
    <property type="component" value="Unassembled WGS sequence"/>
</dbReference>
<evidence type="ECO:0000313" key="2">
    <source>
        <dbReference type="Proteomes" id="UP000018733"/>
    </source>
</evidence>
<gene>
    <name evidence="1" type="ORF">W822_10975</name>
</gene>
<accession>V8QUC4</accession>